<sequence>MCLDLDAIGAPLSEEKAMTDRREIVVNDKMQTGYRYTLSAPEGEQFDVEFKPHYSPQTMLEMGVFEGRYLNDCTDEFPSEWYQNAKISPKPDITLNFFGVKSRQPLKVWQQKGWIYGPDPRGWFQWYCRYYLGRRLADIDRIQIKRWKGFARHAGQIRANCYPGDVFCRPRQRQGLLQWSYDPLI</sequence>
<dbReference type="STRING" id="657014.SAMN04488092_101398"/>
<evidence type="ECO:0000313" key="1">
    <source>
        <dbReference type="EMBL" id="SEP62293.1"/>
    </source>
</evidence>
<name>A0A1H8ZD39_9RHOB</name>
<proteinExistence type="predicted"/>
<reference evidence="1 2" key="1">
    <citation type="submission" date="2016-10" db="EMBL/GenBank/DDBJ databases">
        <authorList>
            <person name="de Groot N.N."/>
        </authorList>
    </citation>
    <scope>NUCLEOTIDE SEQUENCE [LARGE SCALE GENOMIC DNA]</scope>
    <source>
        <strain evidence="1 2">DSM 22007</strain>
    </source>
</reference>
<gene>
    <name evidence="1" type="ORF">SAMN04488092_101398</name>
</gene>
<dbReference type="PANTHER" id="PTHR37948">
    <property type="entry name" value="ZGC:113208"/>
    <property type="match status" value="1"/>
</dbReference>
<evidence type="ECO:0000313" key="2">
    <source>
        <dbReference type="Proteomes" id="UP000198634"/>
    </source>
</evidence>
<keyword evidence="2" id="KW-1185">Reference proteome</keyword>
<organism evidence="1 2">
    <name type="scientific">Thalassovita taeanensis</name>
    <dbReference type="NCBI Taxonomy" id="657014"/>
    <lineage>
        <taxon>Bacteria</taxon>
        <taxon>Pseudomonadati</taxon>
        <taxon>Pseudomonadota</taxon>
        <taxon>Alphaproteobacteria</taxon>
        <taxon>Rhodobacterales</taxon>
        <taxon>Roseobacteraceae</taxon>
        <taxon>Thalassovita</taxon>
    </lineage>
</organism>
<dbReference type="PANTHER" id="PTHR37948:SF1">
    <property type="entry name" value="BLL5189 PROTEIN"/>
    <property type="match status" value="1"/>
</dbReference>
<dbReference type="EMBL" id="FOEP01000001">
    <property type="protein sequence ID" value="SEP62293.1"/>
    <property type="molecule type" value="Genomic_DNA"/>
</dbReference>
<dbReference type="Proteomes" id="UP000198634">
    <property type="component" value="Unassembled WGS sequence"/>
</dbReference>
<protein>
    <submittedName>
        <fullName evidence="1">Uncharacterized protein</fullName>
    </submittedName>
</protein>
<accession>A0A1H8ZD39</accession>
<dbReference type="AlphaFoldDB" id="A0A1H8ZD39"/>